<organism evidence="2 3">
    <name type="scientific">Streptococcus criceti HS-6</name>
    <dbReference type="NCBI Taxonomy" id="873449"/>
    <lineage>
        <taxon>Bacteria</taxon>
        <taxon>Bacillati</taxon>
        <taxon>Bacillota</taxon>
        <taxon>Bacilli</taxon>
        <taxon>Lactobacillales</taxon>
        <taxon>Streptococcaceae</taxon>
        <taxon>Streptococcus</taxon>
    </lineage>
</organism>
<dbReference type="EMBL" id="AEUV02000002">
    <property type="protein sequence ID" value="EHI73987.1"/>
    <property type="molecule type" value="Genomic_DNA"/>
</dbReference>
<protein>
    <submittedName>
        <fullName evidence="2">Uncharacterized protein</fullName>
    </submittedName>
</protein>
<keyword evidence="3" id="KW-1185">Reference proteome</keyword>
<reference evidence="2" key="1">
    <citation type="submission" date="2011-07" db="EMBL/GenBank/DDBJ databases">
        <authorList>
            <person name="Stanhope M.J."/>
            <person name="Durkin A.S."/>
            <person name="Hostetler J."/>
            <person name="Kim M."/>
            <person name="Radune D."/>
            <person name="Singh I."/>
            <person name="Town C.D."/>
        </authorList>
    </citation>
    <scope>NUCLEOTIDE SEQUENCE [LARGE SCALE GENOMIC DNA]</scope>
    <source>
        <strain evidence="2">HS-6</strain>
    </source>
</reference>
<evidence type="ECO:0000256" key="1">
    <source>
        <dbReference type="SAM" id="Phobius"/>
    </source>
</evidence>
<dbReference type="STRING" id="873449.STRCR_0834"/>
<name>G5JS56_STRCG</name>
<proteinExistence type="predicted"/>
<evidence type="ECO:0000313" key="3">
    <source>
        <dbReference type="Proteomes" id="UP000004322"/>
    </source>
</evidence>
<sequence length="44" mass="5114">MTISPIVSVIGLSFLIILIKIYALSKAKFYQTFYWLMTQNLTSR</sequence>
<keyword evidence="1" id="KW-0812">Transmembrane</keyword>
<gene>
    <name evidence="2" type="ORF">STRCR_0834</name>
</gene>
<comment type="caution">
    <text evidence="2">The sequence shown here is derived from an EMBL/GenBank/DDBJ whole genome shotgun (WGS) entry which is preliminary data.</text>
</comment>
<feature type="transmembrane region" description="Helical" evidence="1">
    <location>
        <begin position="6"/>
        <end position="24"/>
    </location>
</feature>
<evidence type="ECO:0000313" key="2">
    <source>
        <dbReference type="EMBL" id="EHI73987.1"/>
    </source>
</evidence>
<accession>G5JS56</accession>
<keyword evidence="1" id="KW-1133">Transmembrane helix</keyword>
<dbReference type="AlphaFoldDB" id="G5JS56"/>
<dbReference type="Proteomes" id="UP000004322">
    <property type="component" value="Unassembled WGS sequence"/>
</dbReference>
<keyword evidence="1" id="KW-0472">Membrane</keyword>